<keyword evidence="1" id="KW-1133">Transmembrane helix</keyword>
<feature type="transmembrane region" description="Helical" evidence="1">
    <location>
        <begin position="27"/>
        <end position="48"/>
    </location>
</feature>
<gene>
    <name evidence="3" type="ORF">HELGO_WM4908</name>
</gene>
<keyword evidence="1" id="KW-0472">Membrane</keyword>
<evidence type="ECO:0000256" key="1">
    <source>
        <dbReference type="SAM" id="Phobius"/>
    </source>
</evidence>
<evidence type="ECO:0000313" key="3">
    <source>
        <dbReference type="EMBL" id="CAA6818102.1"/>
    </source>
</evidence>
<dbReference type="AlphaFoldDB" id="A0A6S6TB98"/>
<dbReference type="Pfam" id="PF14086">
    <property type="entry name" value="DUF4266"/>
    <property type="match status" value="1"/>
</dbReference>
<sequence length="97" mass="10460">MYSLTHLFQCVALVTKIQDKLKMPKQLLNAIILVMLSLSMISCSATNIKPWERGNLAKPAMTFGSDSLIDATDDHVYFSKEATSGGRSFGAGGCGCN</sequence>
<evidence type="ECO:0000259" key="2">
    <source>
        <dbReference type="Pfam" id="PF14086"/>
    </source>
</evidence>
<reference evidence="3" key="1">
    <citation type="submission" date="2020-01" db="EMBL/GenBank/DDBJ databases">
        <authorList>
            <person name="Meier V. D."/>
            <person name="Meier V D."/>
        </authorList>
    </citation>
    <scope>NUCLEOTIDE SEQUENCE</scope>
    <source>
        <strain evidence="3">HLG_WM_MAG_07</strain>
    </source>
</reference>
<accession>A0A6S6TB98</accession>
<keyword evidence="1" id="KW-0812">Transmembrane</keyword>
<dbReference type="EMBL" id="CACVAY010000084">
    <property type="protein sequence ID" value="CAA6818102.1"/>
    <property type="molecule type" value="Genomic_DNA"/>
</dbReference>
<organism evidence="3">
    <name type="scientific">uncultured Thiotrichaceae bacterium</name>
    <dbReference type="NCBI Taxonomy" id="298394"/>
    <lineage>
        <taxon>Bacteria</taxon>
        <taxon>Pseudomonadati</taxon>
        <taxon>Pseudomonadota</taxon>
        <taxon>Gammaproteobacteria</taxon>
        <taxon>Thiotrichales</taxon>
        <taxon>Thiotrichaceae</taxon>
        <taxon>environmental samples</taxon>
    </lineage>
</organism>
<name>A0A6S6TB98_9GAMM</name>
<dbReference type="InterPro" id="IPR025362">
    <property type="entry name" value="DUF4266"/>
</dbReference>
<protein>
    <submittedName>
        <fullName evidence="3">Phosphonate ABC transporter phosphate-binding periplasmic component (TC 3.A.1.9.1)</fullName>
    </submittedName>
</protein>
<proteinExistence type="predicted"/>
<feature type="domain" description="DUF4266" evidence="2">
    <location>
        <begin position="48"/>
        <end position="97"/>
    </location>
</feature>